<evidence type="ECO:0000259" key="3">
    <source>
        <dbReference type="Pfam" id="PF13193"/>
    </source>
</evidence>
<proteinExistence type="inferred from homology"/>
<dbReference type="FunFam" id="3.30.300.30:FF:000008">
    <property type="entry name" value="2,3-dihydroxybenzoate-AMP ligase"/>
    <property type="match status" value="1"/>
</dbReference>
<feature type="domain" description="AMP-binding enzyme C-terminal" evidence="3">
    <location>
        <begin position="31"/>
        <end position="106"/>
    </location>
</feature>
<keyword evidence="5" id="KW-1185">Reference proteome</keyword>
<dbReference type="PANTHER" id="PTHR43859">
    <property type="entry name" value="ACYL-ACTIVATING ENZYME"/>
    <property type="match status" value="1"/>
</dbReference>
<dbReference type="Pfam" id="PF13193">
    <property type="entry name" value="AMP-binding_C"/>
    <property type="match status" value="1"/>
</dbReference>
<dbReference type="InterPro" id="IPR012337">
    <property type="entry name" value="RNaseH-like_sf"/>
</dbReference>
<sequence length="185" mass="20799">MGVIHPDGYLEIKDRCKDVIISGGENSSSVEVESAILKHPYVVEASVVAIPHPRWGESPCAFVILRKYSNLKELDIIAHCRKNLPGFMVPNKVQFVEELPKTGTGKGIMAKIVNANLTDWSRRLDDALWAYHTAFKMPIGMSPYQLVFGKSCHLPIELEHRALWALKAQNLNWGICFERESQSTP</sequence>
<dbReference type="EMBL" id="CP133622">
    <property type="protein sequence ID" value="WMV54484.1"/>
    <property type="molecule type" value="Genomic_DNA"/>
</dbReference>
<reference evidence="4" key="1">
    <citation type="submission" date="2023-08" db="EMBL/GenBank/DDBJ databases">
        <title>A de novo genome assembly of Solanum verrucosum Schlechtendal, a Mexican diploid species geographically isolated from the other diploid A-genome species in potato relatives.</title>
        <authorList>
            <person name="Hosaka K."/>
        </authorList>
    </citation>
    <scope>NUCLEOTIDE SEQUENCE</scope>
    <source>
        <tissue evidence="4">Young leaves</tissue>
    </source>
</reference>
<gene>
    <name evidence="4" type="ORF">MTR67_047869</name>
</gene>
<organism evidence="4 5">
    <name type="scientific">Solanum verrucosum</name>
    <dbReference type="NCBI Taxonomy" id="315347"/>
    <lineage>
        <taxon>Eukaryota</taxon>
        <taxon>Viridiplantae</taxon>
        <taxon>Streptophyta</taxon>
        <taxon>Embryophyta</taxon>
        <taxon>Tracheophyta</taxon>
        <taxon>Spermatophyta</taxon>
        <taxon>Magnoliopsida</taxon>
        <taxon>eudicotyledons</taxon>
        <taxon>Gunneridae</taxon>
        <taxon>Pentapetalae</taxon>
        <taxon>asterids</taxon>
        <taxon>lamiids</taxon>
        <taxon>Solanales</taxon>
        <taxon>Solanaceae</taxon>
        <taxon>Solanoideae</taxon>
        <taxon>Solaneae</taxon>
        <taxon>Solanum</taxon>
    </lineage>
</organism>
<evidence type="ECO:0000256" key="2">
    <source>
        <dbReference type="ARBA" id="ARBA00022598"/>
    </source>
</evidence>
<dbReference type="Gene3D" id="3.30.300.30">
    <property type="match status" value="1"/>
</dbReference>
<comment type="similarity">
    <text evidence="1">Belongs to the ATP-dependent AMP-binding enzyme family.</text>
</comment>
<dbReference type="GO" id="GO:0003676">
    <property type="term" value="F:nucleic acid binding"/>
    <property type="evidence" value="ECO:0007669"/>
    <property type="project" value="InterPro"/>
</dbReference>
<name>A0AAF0ZZG4_SOLVR</name>
<dbReference type="InterPro" id="IPR036397">
    <property type="entry name" value="RNaseH_sf"/>
</dbReference>
<protein>
    <recommendedName>
        <fullName evidence="3">AMP-binding enzyme C-terminal domain-containing protein</fullName>
    </recommendedName>
</protein>
<dbReference type="InterPro" id="IPR025110">
    <property type="entry name" value="AMP-bd_C"/>
</dbReference>
<dbReference type="InterPro" id="IPR045851">
    <property type="entry name" value="AMP-bd_C_sf"/>
</dbReference>
<dbReference type="GO" id="GO:0016874">
    <property type="term" value="F:ligase activity"/>
    <property type="evidence" value="ECO:0007669"/>
    <property type="project" value="UniProtKB-KW"/>
</dbReference>
<keyword evidence="2" id="KW-0436">Ligase</keyword>
<dbReference type="AlphaFoldDB" id="A0AAF0ZZG4"/>
<dbReference type="Proteomes" id="UP001234989">
    <property type="component" value="Chromosome 11"/>
</dbReference>
<dbReference type="SUPFAM" id="SSF53098">
    <property type="entry name" value="Ribonuclease H-like"/>
    <property type="match status" value="1"/>
</dbReference>
<dbReference type="SUPFAM" id="SSF56801">
    <property type="entry name" value="Acetyl-CoA synthetase-like"/>
    <property type="match status" value="1"/>
</dbReference>
<dbReference type="Gene3D" id="3.30.420.10">
    <property type="entry name" value="Ribonuclease H-like superfamily/Ribonuclease H"/>
    <property type="match status" value="1"/>
</dbReference>
<accession>A0AAF0ZZG4</accession>
<evidence type="ECO:0000313" key="5">
    <source>
        <dbReference type="Proteomes" id="UP001234989"/>
    </source>
</evidence>
<dbReference type="PANTHER" id="PTHR43859:SF35">
    <property type="entry name" value="BUTYRATE--COA LIGASE AAE11, PEROXISOMAL-LIKE"/>
    <property type="match status" value="1"/>
</dbReference>
<evidence type="ECO:0000256" key="1">
    <source>
        <dbReference type="ARBA" id="ARBA00006432"/>
    </source>
</evidence>
<evidence type="ECO:0000313" key="4">
    <source>
        <dbReference type="EMBL" id="WMV54484.1"/>
    </source>
</evidence>